<feature type="binding site" evidence="9 11">
    <location>
        <position position="31"/>
    </location>
    <ligand>
        <name>substrate</name>
    </ligand>
</feature>
<evidence type="ECO:0000259" key="13">
    <source>
        <dbReference type="SMART" id="SM00934"/>
    </source>
</evidence>
<dbReference type="PANTHER" id="PTHR32119">
    <property type="entry name" value="OROTIDINE 5'-PHOSPHATE DECARBOXYLASE"/>
    <property type="match status" value="1"/>
</dbReference>
<dbReference type="RefSeq" id="WP_007476979.1">
    <property type="nucleotide sequence ID" value="NZ_KQ130610.1"/>
</dbReference>
<dbReference type="AlphaFoldDB" id="A0A0J8GJJ8"/>
<dbReference type="InterPro" id="IPR047596">
    <property type="entry name" value="OMPdecase_bac"/>
</dbReference>
<dbReference type="InterPro" id="IPR013785">
    <property type="entry name" value="Aldolase_TIM"/>
</dbReference>
<feature type="active site" description="For OMPdecase activity" evidence="10">
    <location>
        <position position="60"/>
    </location>
</feature>
<dbReference type="EMBL" id="AZHO01000004">
    <property type="protein sequence ID" value="KMT61114.1"/>
    <property type="molecule type" value="Genomic_DNA"/>
</dbReference>
<reference evidence="14 15" key="1">
    <citation type="journal article" date="2015" name="Genome Biol. Evol.">
        <title>Comparative Genomics of Listeria Sensu Lato: Genus-Wide Differences in Evolutionary Dynamics and the Progressive Gain of Complex, Potentially Pathogenicity-Related Traits through Lateral Gene Transfer.</title>
        <authorList>
            <person name="Chiara M."/>
            <person name="Caruso M."/>
            <person name="D'Erchia A.M."/>
            <person name="Manzari C."/>
            <person name="Fraccalvieri R."/>
            <person name="Goffredo E."/>
            <person name="Latorre L."/>
            <person name="Miccolupo A."/>
            <person name="Padalino I."/>
            <person name="Santagada G."/>
            <person name="Chiocco D."/>
            <person name="Pesole G."/>
            <person name="Horner D.S."/>
            <person name="Parisi A."/>
        </authorList>
    </citation>
    <scope>NUCLEOTIDE SEQUENCE [LARGE SCALE GENOMIC DNA]</scope>
    <source>
        <strain evidence="14 15">1991</strain>
    </source>
</reference>
<dbReference type="InterPro" id="IPR014732">
    <property type="entry name" value="OMPdecase"/>
</dbReference>
<evidence type="ECO:0000256" key="8">
    <source>
        <dbReference type="ARBA" id="ARBA00061012"/>
    </source>
</evidence>
<sequence>MTKPIIALDFSTAEQVEGFLAKIAEEQLALKVGMELFYSAGPAFIRELKNSGHAIFLDLKLHDIPNTVERAMRVIAGLGVDMVNVHAAGGKRMMEAALSGLESGSKSGKRPKLIAVTQLTSTSEQEMQKEQQIKTSLLDSVLHYSELAYSAGLDGVVCSAFEAAEIEKRTHVDFLRVTPGIRLLNAKADDQKRIVTPSDARRMKASSIVVGRPITQAENPQIAYHKIVEEWGK</sequence>
<comment type="catalytic activity">
    <reaction evidence="7 9 12">
        <text>orotidine 5'-phosphate + H(+) = UMP + CO2</text>
        <dbReference type="Rhea" id="RHEA:11596"/>
        <dbReference type="ChEBI" id="CHEBI:15378"/>
        <dbReference type="ChEBI" id="CHEBI:16526"/>
        <dbReference type="ChEBI" id="CHEBI:57538"/>
        <dbReference type="ChEBI" id="CHEBI:57865"/>
        <dbReference type="EC" id="4.1.1.23"/>
    </reaction>
</comment>
<dbReference type="Proteomes" id="UP000052258">
    <property type="component" value="Unassembled WGS sequence"/>
</dbReference>
<keyword evidence="4 9" id="KW-0210">Decarboxylase</keyword>
<evidence type="ECO:0000256" key="10">
    <source>
        <dbReference type="PIRSR" id="PIRSR614732-1"/>
    </source>
</evidence>
<evidence type="ECO:0000256" key="9">
    <source>
        <dbReference type="HAMAP-Rule" id="MF_01200"/>
    </source>
</evidence>
<dbReference type="NCBIfam" id="NF001273">
    <property type="entry name" value="PRK00230.1"/>
    <property type="match status" value="1"/>
</dbReference>
<dbReference type="GO" id="GO:0005829">
    <property type="term" value="C:cytosol"/>
    <property type="evidence" value="ECO:0007669"/>
    <property type="project" value="TreeGrafter"/>
</dbReference>
<dbReference type="CDD" id="cd04725">
    <property type="entry name" value="OMP_decarboxylase_like"/>
    <property type="match status" value="1"/>
</dbReference>
<dbReference type="InterPro" id="IPR018089">
    <property type="entry name" value="OMPdecase_AS"/>
</dbReference>
<comment type="pathway">
    <text evidence="2 9 12">Pyrimidine metabolism; UMP biosynthesis via de novo pathway; UMP from orotate: step 2/2.</text>
</comment>
<comment type="similarity">
    <text evidence="8 9">Belongs to the OMP decarboxylase family. Type 1 subfamily.</text>
</comment>
<dbReference type="Gene3D" id="3.20.20.70">
    <property type="entry name" value="Aldolase class I"/>
    <property type="match status" value="1"/>
</dbReference>
<dbReference type="PATRIC" id="fig|1430899.3.peg.182"/>
<dbReference type="OrthoDB" id="9806203at2"/>
<feature type="binding site" evidence="9 11">
    <location>
        <position position="182"/>
    </location>
    <ligand>
        <name>substrate</name>
    </ligand>
</feature>
<evidence type="ECO:0000256" key="11">
    <source>
        <dbReference type="PIRSR" id="PIRSR614732-2"/>
    </source>
</evidence>
<dbReference type="InterPro" id="IPR001754">
    <property type="entry name" value="OMPdeCOase_dom"/>
</dbReference>
<accession>A0A0J8GJJ8</accession>
<keyword evidence="6 9" id="KW-0456">Lyase</keyword>
<comment type="caution">
    <text evidence="14">The sequence shown here is derived from an EMBL/GenBank/DDBJ whole genome shotgun (WGS) entry which is preliminary data.</text>
</comment>
<evidence type="ECO:0000256" key="7">
    <source>
        <dbReference type="ARBA" id="ARBA00049157"/>
    </source>
</evidence>
<evidence type="ECO:0000256" key="6">
    <source>
        <dbReference type="ARBA" id="ARBA00023239"/>
    </source>
</evidence>
<organism evidence="14 15">
    <name type="scientific">Listeria fleischmannii 1991</name>
    <dbReference type="NCBI Taxonomy" id="1430899"/>
    <lineage>
        <taxon>Bacteria</taxon>
        <taxon>Bacillati</taxon>
        <taxon>Bacillota</taxon>
        <taxon>Bacilli</taxon>
        <taxon>Bacillales</taxon>
        <taxon>Listeriaceae</taxon>
        <taxon>Listeria</taxon>
    </lineage>
</organism>
<feature type="binding site" evidence="9">
    <location>
        <begin position="58"/>
        <end position="67"/>
    </location>
    <ligand>
        <name>substrate</name>
    </ligand>
</feature>
<dbReference type="PANTHER" id="PTHR32119:SF2">
    <property type="entry name" value="OROTIDINE 5'-PHOSPHATE DECARBOXYLASE"/>
    <property type="match status" value="1"/>
</dbReference>
<evidence type="ECO:0000256" key="12">
    <source>
        <dbReference type="RuleBase" id="RU000512"/>
    </source>
</evidence>
<dbReference type="GO" id="GO:0044205">
    <property type="term" value="P:'de novo' UMP biosynthetic process"/>
    <property type="evidence" value="ECO:0007669"/>
    <property type="project" value="UniProtKB-UniRule"/>
</dbReference>
<feature type="domain" description="Orotidine 5'-phosphate decarboxylase" evidence="13">
    <location>
        <begin position="3"/>
        <end position="227"/>
    </location>
</feature>
<feature type="active site" description="For OMPdecase activity" evidence="10">
    <location>
        <position position="58"/>
    </location>
</feature>
<dbReference type="HAMAP" id="MF_01200_B">
    <property type="entry name" value="OMPdecase_type1_B"/>
    <property type="match status" value="1"/>
</dbReference>
<evidence type="ECO:0000313" key="15">
    <source>
        <dbReference type="Proteomes" id="UP000052258"/>
    </source>
</evidence>
<keyword evidence="15" id="KW-1185">Reference proteome</keyword>
<feature type="active site" description="Proton donor" evidence="9">
    <location>
        <position position="60"/>
    </location>
</feature>
<dbReference type="NCBIfam" id="TIGR01740">
    <property type="entry name" value="pyrF"/>
    <property type="match status" value="1"/>
</dbReference>
<dbReference type="Pfam" id="PF00215">
    <property type="entry name" value="OMPdecase"/>
    <property type="match status" value="1"/>
</dbReference>
<keyword evidence="5 9" id="KW-0665">Pyrimidine biosynthesis</keyword>
<comment type="function">
    <text evidence="1 9">Catalyzes the decarboxylation of orotidine 5'-monophosphate (OMP) to uridine 5'-monophosphate (UMP).</text>
</comment>
<dbReference type="FunFam" id="3.20.20.70:FF:000015">
    <property type="entry name" value="Orotidine 5'-phosphate decarboxylase"/>
    <property type="match status" value="1"/>
</dbReference>
<dbReference type="EC" id="4.1.1.23" evidence="9"/>
<feature type="binding site" evidence="9 11">
    <location>
        <position position="9"/>
    </location>
    <ligand>
        <name>substrate</name>
    </ligand>
</feature>
<dbReference type="SMART" id="SM00934">
    <property type="entry name" value="OMPdecase"/>
    <property type="match status" value="1"/>
</dbReference>
<dbReference type="GO" id="GO:0004590">
    <property type="term" value="F:orotidine-5'-phosphate decarboxylase activity"/>
    <property type="evidence" value="ECO:0007669"/>
    <property type="project" value="UniProtKB-UniRule"/>
</dbReference>
<feature type="binding site" evidence="9 11">
    <location>
        <position position="212"/>
    </location>
    <ligand>
        <name>substrate</name>
    </ligand>
</feature>
<evidence type="ECO:0000256" key="2">
    <source>
        <dbReference type="ARBA" id="ARBA00004861"/>
    </source>
</evidence>
<evidence type="ECO:0000256" key="4">
    <source>
        <dbReference type="ARBA" id="ARBA00022793"/>
    </source>
</evidence>
<dbReference type="SUPFAM" id="SSF51366">
    <property type="entry name" value="Ribulose-phoshate binding barrel"/>
    <property type="match status" value="1"/>
</dbReference>
<evidence type="ECO:0000256" key="5">
    <source>
        <dbReference type="ARBA" id="ARBA00022975"/>
    </source>
</evidence>
<dbReference type="PROSITE" id="PS00156">
    <property type="entry name" value="OMPDECASE"/>
    <property type="match status" value="1"/>
</dbReference>
<protein>
    <recommendedName>
        <fullName evidence="9">Orotidine 5'-phosphate decarboxylase</fullName>
        <ecNumber evidence="9">4.1.1.23</ecNumber>
    </recommendedName>
    <alternativeName>
        <fullName evidence="9">OMP decarboxylase</fullName>
        <shortName evidence="9">OMPDCase</shortName>
        <shortName evidence="9">OMPdecase</shortName>
    </alternativeName>
</protein>
<comment type="subunit">
    <text evidence="3 9">Homodimer.</text>
</comment>
<evidence type="ECO:0000256" key="3">
    <source>
        <dbReference type="ARBA" id="ARBA00011738"/>
    </source>
</evidence>
<feature type="active site" description="For OMPdecase activity" evidence="10">
    <location>
        <position position="63"/>
    </location>
</feature>
<feature type="binding site" evidence="9 11">
    <location>
        <position position="211"/>
    </location>
    <ligand>
        <name>substrate</name>
    </ligand>
</feature>
<dbReference type="UniPathway" id="UPA00070">
    <property type="reaction ID" value="UER00120"/>
</dbReference>
<name>A0A0J8GJJ8_9LIST</name>
<feature type="binding site" evidence="9 11">
    <location>
        <position position="191"/>
    </location>
    <ligand>
        <name>substrate</name>
    </ligand>
</feature>
<evidence type="ECO:0000256" key="1">
    <source>
        <dbReference type="ARBA" id="ARBA00002356"/>
    </source>
</evidence>
<dbReference type="InterPro" id="IPR011060">
    <property type="entry name" value="RibuloseP-bd_barrel"/>
</dbReference>
<evidence type="ECO:0000313" key="14">
    <source>
        <dbReference type="EMBL" id="KMT61114.1"/>
    </source>
</evidence>
<gene>
    <name evidence="9" type="primary">pyrF</name>
    <name evidence="14" type="ORF">X560_0181</name>
</gene>
<feature type="binding site" evidence="9 11">
    <location>
        <position position="120"/>
    </location>
    <ligand>
        <name>substrate</name>
    </ligand>
</feature>
<proteinExistence type="inferred from homology"/>
<dbReference type="GO" id="GO:0006207">
    <property type="term" value="P:'de novo' pyrimidine nucleobase biosynthetic process"/>
    <property type="evidence" value="ECO:0007669"/>
    <property type="project" value="InterPro"/>
</dbReference>